<evidence type="ECO:0000256" key="2">
    <source>
        <dbReference type="SAM" id="Phobius"/>
    </source>
</evidence>
<dbReference type="EMBL" id="ML978160">
    <property type="protein sequence ID" value="KAF2034631.1"/>
    <property type="molecule type" value="Genomic_DNA"/>
</dbReference>
<gene>
    <name evidence="3" type="ORF">EK21DRAFT_107761</name>
</gene>
<keyword evidence="2" id="KW-0472">Membrane</keyword>
<reference evidence="3" key="1">
    <citation type="journal article" date="2020" name="Stud. Mycol.">
        <title>101 Dothideomycetes genomes: a test case for predicting lifestyles and emergence of pathogens.</title>
        <authorList>
            <person name="Haridas S."/>
            <person name="Albert R."/>
            <person name="Binder M."/>
            <person name="Bloem J."/>
            <person name="Labutti K."/>
            <person name="Salamov A."/>
            <person name="Andreopoulos B."/>
            <person name="Baker S."/>
            <person name="Barry K."/>
            <person name="Bills G."/>
            <person name="Bluhm B."/>
            <person name="Cannon C."/>
            <person name="Castanera R."/>
            <person name="Culley D."/>
            <person name="Daum C."/>
            <person name="Ezra D."/>
            <person name="Gonzalez J."/>
            <person name="Henrissat B."/>
            <person name="Kuo A."/>
            <person name="Liang C."/>
            <person name="Lipzen A."/>
            <person name="Lutzoni F."/>
            <person name="Magnuson J."/>
            <person name="Mondo S."/>
            <person name="Nolan M."/>
            <person name="Ohm R."/>
            <person name="Pangilinan J."/>
            <person name="Park H.-J."/>
            <person name="Ramirez L."/>
            <person name="Alfaro M."/>
            <person name="Sun H."/>
            <person name="Tritt A."/>
            <person name="Yoshinaga Y."/>
            <person name="Zwiers L.-H."/>
            <person name="Turgeon B."/>
            <person name="Goodwin S."/>
            <person name="Spatafora J."/>
            <person name="Crous P."/>
            <person name="Grigoriev I."/>
        </authorList>
    </citation>
    <scope>NUCLEOTIDE SEQUENCE</scope>
    <source>
        <strain evidence="3">CBS 110217</strain>
    </source>
</reference>
<keyword evidence="2" id="KW-1133">Transmembrane helix</keyword>
<sequence length="212" mass="23633">MPDFNTAPAQDEDWTYVSAKSPSAAGPPKSSVDQSNQTPPHAATAEATPAQHPHASAIIMTDTEFCLTSALLFITMLFLPLCFFWPTGTSECAAPSQASAVVTATITTTTWLWLVYYAPSQTTTTWRQEHAESTWPEDIPAERTQTSALDQAETLRDFIRQRFWDHFNDTLQTSLEEAHNLHADQQSQPQDQHTAPEQAQERLPSENVDDQE</sequence>
<feature type="compositionally biased region" description="Low complexity" evidence="1">
    <location>
        <begin position="18"/>
        <end position="50"/>
    </location>
</feature>
<name>A0A9P4HG85_9PLEO</name>
<feature type="compositionally biased region" description="Polar residues" evidence="1">
    <location>
        <begin position="183"/>
        <end position="197"/>
    </location>
</feature>
<feature type="transmembrane region" description="Helical" evidence="2">
    <location>
        <begin position="98"/>
        <end position="118"/>
    </location>
</feature>
<keyword evidence="4" id="KW-1185">Reference proteome</keyword>
<feature type="transmembrane region" description="Helical" evidence="2">
    <location>
        <begin position="65"/>
        <end position="86"/>
    </location>
</feature>
<dbReference type="AlphaFoldDB" id="A0A9P4HG85"/>
<evidence type="ECO:0000313" key="4">
    <source>
        <dbReference type="Proteomes" id="UP000799777"/>
    </source>
</evidence>
<dbReference type="Proteomes" id="UP000799777">
    <property type="component" value="Unassembled WGS sequence"/>
</dbReference>
<accession>A0A9P4HG85</accession>
<evidence type="ECO:0000313" key="3">
    <source>
        <dbReference type="EMBL" id="KAF2034631.1"/>
    </source>
</evidence>
<comment type="caution">
    <text evidence="3">The sequence shown here is derived from an EMBL/GenBank/DDBJ whole genome shotgun (WGS) entry which is preliminary data.</text>
</comment>
<feature type="region of interest" description="Disordered" evidence="1">
    <location>
        <begin position="1"/>
        <end position="50"/>
    </location>
</feature>
<keyword evidence="2" id="KW-0812">Transmembrane</keyword>
<protein>
    <submittedName>
        <fullName evidence="3">Uncharacterized protein</fullName>
    </submittedName>
</protein>
<feature type="region of interest" description="Disordered" evidence="1">
    <location>
        <begin position="179"/>
        <end position="212"/>
    </location>
</feature>
<proteinExistence type="predicted"/>
<evidence type="ECO:0000256" key="1">
    <source>
        <dbReference type="SAM" id="MobiDB-lite"/>
    </source>
</evidence>
<organism evidence="3 4">
    <name type="scientific">Setomelanomma holmii</name>
    <dbReference type="NCBI Taxonomy" id="210430"/>
    <lineage>
        <taxon>Eukaryota</taxon>
        <taxon>Fungi</taxon>
        <taxon>Dikarya</taxon>
        <taxon>Ascomycota</taxon>
        <taxon>Pezizomycotina</taxon>
        <taxon>Dothideomycetes</taxon>
        <taxon>Pleosporomycetidae</taxon>
        <taxon>Pleosporales</taxon>
        <taxon>Pleosporineae</taxon>
        <taxon>Phaeosphaeriaceae</taxon>
        <taxon>Setomelanomma</taxon>
    </lineage>
</organism>